<evidence type="ECO:0000259" key="6">
    <source>
        <dbReference type="Pfam" id="PF00413"/>
    </source>
</evidence>
<name>A0ABX7APS9_9BACI</name>
<keyword evidence="8" id="KW-1185">Reference proteome</keyword>
<dbReference type="Pfam" id="PF00413">
    <property type="entry name" value="Peptidase_M10"/>
    <property type="match status" value="1"/>
</dbReference>
<dbReference type="SUPFAM" id="SSF55486">
    <property type="entry name" value="Metalloproteases ('zincins'), catalytic domain"/>
    <property type="match status" value="1"/>
</dbReference>
<feature type="signal peptide" evidence="5">
    <location>
        <begin position="1"/>
        <end position="27"/>
    </location>
</feature>
<proteinExistence type="predicted"/>
<keyword evidence="7" id="KW-0482">Metalloprotease</keyword>
<keyword evidence="1" id="KW-0645">Protease</keyword>
<evidence type="ECO:0000313" key="7">
    <source>
        <dbReference type="EMBL" id="QQP11789.1"/>
    </source>
</evidence>
<dbReference type="RefSeq" id="WP_053592355.1">
    <property type="nucleotide sequence ID" value="NZ_CP067341.1"/>
</dbReference>
<dbReference type="Proteomes" id="UP000596049">
    <property type="component" value="Chromosome"/>
</dbReference>
<dbReference type="InterPro" id="IPR001818">
    <property type="entry name" value="Pept_M10_metallopeptidase"/>
</dbReference>
<accession>A0ABX7APS9</accession>
<dbReference type="Gene3D" id="3.40.390.10">
    <property type="entry name" value="Collagenase (Catalytic Domain)"/>
    <property type="match status" value="1"/>
</dbReference>
<evidence type="ECO:0000256" key="4">
    <source>
        <dbReference type="ARBA" id="ARBA00022833"/>
    </source>
</evidence>
<dbReference type="GO" id="GO:0008237">
    <property type="term" value="F:metallopeptidase activity"/>
    <property type="evidence" value="ECO:0007669"/>
    <property type="project" value="UniProtKB-KW"/>
</dbReference>
<keyword evidence="5" id="KW-0732">Signal</keyword>
<organism evidence="7 8">
    <name type="scientific">Lysinibacillus agricola</name>
    <dbReference type="NCBI Taxonomy" id="2590012"/>
    <lineage>
        <taxon>Bacteria</taxon>
        <taxon>Bacillati</taxon>
        <taxon>Bacillota</taxon>
        <taxon>Bacilli</taxon>
        <taxon>Bacillales</taxon>
        <taxon>Bacillaceae</taxon>
        <taxon>Lysinibacillus</taxon>
    </lineage>
</organism>
<evidence type="ECO:0000256" key="1">
    <source>
        <dbReference type="ARBA" id="ARBA00022670"/>
    </source>
</evidence>
<dbReference type="EMBL" id="CP067341">
    <property type="protein sequence ID" value="QQP11789.1"/>
    <property type="molecule type" value="Genomic_DNA"/>
</dbReference>
<feature type="domain" description="Peptidase M10 metallopeptidase" evidence="6">
    <location>
        <begin position="148"/>
        <end position="189"/>
    </location>
</feature>
<evidence type="ECO:0000256" key="2">
    <source>
        <dbReference type="ARBA" id="ARBA00022723"/>
    </source>
</evidence>
<dbReference type="InterPro" id="IPR024079">
    <property type="entry name" value="MetalloPept_cat_dom_sf"/>
</dbReference>
<keyword evidence="3" id="KW-0378">Hydrolase</keyword>
<keyword evidence="2" id="KW-0479">Metal-binding</keyword>
<evidence type="ECO:0000256" key="5">
    <source>
        <dbReference type="SAM" id="SignalP"/>
    </source>
</evidence>
<reference evidence="7 8" key="1">
    <citation type="submission" date="2020-01" db="EMBL/GenBank/DDBJ databases">
        <authorList>
            <person name="Liu G."/>
            <person name="Liu B."/>
        </authorList>
    </citation>
    <scope>NUCLEOTIDE SEQUENCE [LARGE SCALE GENOMIC DNA]</scope>
    <source>
        <strain evidence="7 8">FJAT-51161</strain>
    </source>
</reference>
<evidence type="ECO:0000313" key="8">
    <source>
        <dbReference type="Proteomes" id="UP000596049"/>
    </source>
</evidence>
<evidence type="ECO:0000256" key="3">
    <source>
        <dbReference type="ARBA" id="ARBA00022801"/>
    </source>
</evidence>
<gene>
    <name evidence="7" type="ORF">FJQ98_21810</name>
</gene>
<protein>
    <submittedName>
        <fullName evidence="7">Matrixin family metalloprotease</fullName>
    </submittedName>
</protein>
<feature type="chain" id="PRO_5046837708" evidence="5">
    <location>
        <begin position="28"/>
        <end position="190"/>
    </location>
</feature>
<keyword evidence="4" id="KW-0862">Zinc</keyword>
<sequence>MTKKNRSILIVFITTLFVIISATQAYAYVRNGPNGKWSAVSAANLTYWKDASVGSYGYGGRVDYGATTWNNVSTKVKLTPVTSGYVDIKVYAGDTGDTSVADSLNYKTNFFGNYVACWDCTYEMSRIRINQPVYKNISEKWKYKAPGHEFGHSLGLDHSNKSPAIMLQGDLDYSVTQTDDKNGLKAIYGN</sequence>